<dbReference type="Proteomes" id="UP000460135">
    <property type="component" value="Unassembled WGS sequence"/>
</dbReference>
<reference evidence="8 9" key="2">
    <citation type="journal article" date="2019" name="Nat. Med.">
        <title>A library of human gut bacterial isolates paired with longitudinal multiomics data enables mechanistic microbiome research.</title>
        <authorList>
            <person name="Poyet M."/>
            <person name="Groussin M."/>
            <person name="Gibbons S.M."/>
            <person name="Avila-Pacheco J."/>
            <person name="Jiang X."/>
            <person name="Kearney S.M."/>
            <person name="Perrotta A.R."/>
            <person name="Berdy B."/>
            <person name="Zhao S."/>
            <person name="Lieberman T.D."/>
            <person name="Swanson P.K."/>
            <person name="Smith M."/>
            <person name="Roesemann S."/>
            <person name="Alexander J.E."/>
            <person name="Rich S.A."/>
            <person name="Livny J."/>
            <person name="Vlamakis H."/>
            <person name="Clish C."/>
            <person name="Bullock K."/>
            <person name="Deik A."/>
            <person name="Scott J."/>
            <person name="Pierce K.A."/>
            <person name="Xavier R.J."/>
            <person name="Alm E.J."/>
        </authorList>
    </citation>
    <scope>NUCLEOTIDE SEQUENCE [LARGE SCALE GENOMIC DNA]</scope>
    <source>
        <strain evidence="2 9">BIOML-A14</strain>
        <strain evidence="1 10">BIOML-A183</strain>
        <strain evidence="3 8">BIOML-A2</strain>
    </source>
</reference>
<protein>
    <submittedName>
        <fullName evidence="6">Uncharacterized protein</fullName>
    </submittedName>
</protein>
<reference evidence="4" key="3">
    <citation type="submission" date="2022-10" db="EMBL/GenBank/DDBJ databases">
        <title>Human gut microbiome strain richness.</title>
        <authorList>
            <person name="Chen-Liaw A."/>
        </authorList>
    </citation>
    <scope>NUCLEOTIDE SEQUENCE</scope>
    <source>
        <strain evidence="5">BSD2780120875st1_E1_BSD2780120875_150330</strain>
        <strain evidence="4">F7_m1001271B151109d0_201107</strain>
    </source>
</reference>
<dbReference type="Proteomes" id="UP000435985">
    <property type="component" value="Unassembled WGS sequence"/>
</dbReference>
<dbReference type="Proteomes" id="UP000375690">
    <property type="component" value="Unassembled WGS sequence"/>
</dbReference>
<dbReference type="RefSeq" id="WP_004295886.1">
    <property type="nucleotide sequence ID" value="NZ_BAABYJ010000001.1"/>
</dbReference>
<dbReference type="EMBL" id="VWLX01000013">
    <property type="protein sequence ID" value="KAA3802791.1"/>
    <property type="molecule type" value="Genomic_DNA"/>
</dbReference>
<organism evidence="6 7">
    <name type="scientific">Bacteroides ovatus</name>
    <dbReference type="NCBI Taxonomy" id="28116"/>
    <lineage>
        <taxon>Bacteria</taxon>
        <taxon>Pseudomonadati</taxon>
        <taxon>Bacteroidota</taxon>
        <taxon>Bacteroidia</taxon>
        <taxon>Bacteroidales</taxon>
        <taxon>Bacteroidaceae</taxon>
        <taxon>Bacteroides</taxon>
    </lineage>
</organism>
<dbReference type="KEGG" id="boa:Bovatus_00818"/>
<dbReference type="EMBL" id="VWFO01000045">
    <property type="protein sequence ID" value="KAA4661268.1"/>
    <property type="molecule type" value="Genomic_DNA"/>
</dbReference>
<dbReference type="EMBL" id="QRVZ01000012">
    <property type="protein sequence ID" value="RGS82496.1"/>
    <property type="molecule type" value="Genomic_DNA"/>
</dbReference>
<evidence type="ECO:0000313" key="10">
    <source>
        <dbReference type="Proteomes" id="UP000460135"/>
    </source>
</evidence>
<evidence type="ECO:0000313" key="1">
    <source>
        <dbReference type="EMBL" id="KAA3802791.1"/>
    </source>
</evidence>
<proteinExistence type="predicted"/>
<dbReference type="Proteomes" id="UP000266492">
    <property type="component" value="Unassembled WGS sequence"/>
</dbReference>
<name>A0A395W081_BACOV</name>
<evidence type="ECO:0000313" key="4">
    <source>
        <dbReference type="EMBL" id="MDC2409800.1"/>
    </source>
</evidence>
<dbReference type="GeneID" id="29453474"/>
<dbReference type="EMBL" id="JAQNWR010000013">
    <property type="protein sequence ID" value="MDC2409800.1"/>
    <property type="molecule type" value="Genomic_DNA"/>
</dbReference>
<dbReference type="AlphaFoldDB" id="A0A395W081"/>
<dbReference type="EMBL" id="JAQNZF010000056">
    <property type="protein sequence ID" value="MDC2745409.1"/>
    <property type="molecule type" value="Genomic_DNA"/>
</dbReference>
<dbReference type="EMBL" id="VWFC01000020">
    <property type="protein sequence ID" value="KAB1324675.1"/>
    <property type="molecule type" value="Genomic_DNA"/>
</dbReference>
<dbReference type="Proteomes" id="UP001214017">
    <property type="component" value="Unassembled WGS sequence"/>
</dbReference>
<accession>A0A395W081</accession>
<evidence type="ECO:0000313" key="6">
    <source>
        <dbReference type="EMBL" id="RGS82496.1"/>
    </source>
</evidence>
<gene>
    <name evidence="6" type="ORF">DWX70_15660</name>
    <name evidence="3" type="ORF">F3B53_16400</name>
    <name evidence="2" type="ORF">F3B98_23455</name>
    <name evidence="1" type="ORF">F3F51_17770</name>
    <name evidence="4" type="ORF">PO240_18185</name>
    <name evidence="5" type="ORF">PO382_24760</name>
</gene>
<evidence type="ECO:0000313" key="9">
    <source>
        <dbReference type="Proteomes" id="UP000435985"/>
    </source>
</evidence>
<dbReference type="Proteomes" id="UP001219389">
    <property type="component" value="Unassembled WGS sequence"/>
</dbReference>
<evidence type="ECO:0000313" key="3">
    <source>
        <dbReference type="EMBL" id="KAB1324675.1"/>
    </source>
</evidence>
<comment type="caution">
    <text evidence="6">The sequence shown here is derived from an EMBL/GenBank/DDBJ whole genome shotgun (WGS) entry which is preliminary data.</text>
</comment>
<evidence type="ECO:0000313" key="5">
    <source>
        <dbReference type="EMBL" id="MDC2745409.1"/>
    </source>
</evidence>
<evidence type="ECO:0000313" key="8">
    <source>
        <dbReference type="Proteomes" id="UP000375690"/>
    </source>
</evidence>
<reference evidence="6 7" key="1">
    <citation type="submission" date="2018-08" db="EMBL/GenBank/DDBJ databases">
        <title>A genome reference for cultivated species of the human gut microbiota.</title>
        <authorList>
            <person name="Zou Y."/>
            <person name="Xue W."/>
            <person name="Luo G."/>
        </authorList>
    </citation>
    <scope>NUCLEOTIDE SEQUENCE [LARGE SCALE GENOMIC DNA]</scope>
    <source>
        <strain evidence="6 7">AF20-9LB</strain>
    </source>
</reference>
<evidence type="ECO:0000313" key="7">
    <source>
        <dbReference type="Proteomes" id="UP000266492"/>
    </source>
</evidence>
<sequence>MKRFASHYLLIPAVGYMKQQVVEITDEGVVRGVFPLTEEIESVEWMPGVIVLLSESQMEEIKNTGMILKNIPVFQINLPSASVSHQSSQCFNEYLQEAEKKGEALFPYLFYPFDFTSMQPVDGTRHRLLR</sequence>
<evidence type="ECO:0000313" key="2">
    <source>
        <dbReference type="EMBL" id="KAA4661268.1"/>
    </source>
</evidence>